<dbReference type="PANTHER" id="PTHR43420">
    <property type="entry name" value="ACETYLTRANSFERASE"/>
    <property type="match status" value="1"/>
</dbReference>
<dbReference type="InterPro" id="IPR050680">
    <property type="entry name" value="YpeA/RimI_acetyltransf"/>
</dbReference>
<dbReference type="Gene3D" id="3.40.630.30">
    <property type="match status" value="1"/>
</dbReference>
<evidence type="ECO:0000313" key="4">
    <source>
        <dbReference type="EMBL" id="MFC0199475.1"/>
    </source>
</evidence>
<accession>A0ABV6CI07</accession>
<evidence type="ECO:0000313" key="5">
    <source>
        <dbReference type="Proteomes" id="UP001589795"/>
    </source>
</evidence>
<dbReference type="Proteomes" id="UP001589795">
    <property type="component" value="Unassembled WGS sequence"/>
</dbReference>
<evidence type="ECO:0000256" key="2">
    <source>
        <dbReference type="ARBA" id="ARBA00023315"/>
    </source>
</evidence>
<dbReference type="SUPFAM" id="SSF55729">
    <property type="entry name" value="Acyl-CoA N-acyltransferases (Nat)"/>
    <property type="match status" value="1"/>
</dbReference>
<keyword evidence="2 4" id="KW-0012">Acyltransferase</keyword>
<dbReference type="GO" id="GO:0016746">
    <property type="term" value="F:acyltransferase activity"/>
    <property type="evidence" value="ECO:0007669"/>
    <property type="project" value="UniProtKB-KW"/>
</dbReference>
<sequence>MNLTDPQALAALHACCFDRPRPWSAEEFAGLLASPGVFLLSGKDGFLLGRALACEAELLTLAVAPGARRAGLGLRLVSDFAAEAAARRADEAFLEVAADNLPARRLYDRAGWVQAGLRQGYYGAGSDAIVMRLTLRAGQEGG</sequence>
<dbReference type="Pfam" id="PF00583">
    <property type="entry name" value="Acetyltransf_1"/>
    <property type="match status" value="1"/>
</dbReference>
<dbReference type="InterPro" id="IPR016181">
    <property type="entry name" value="Acyl_CoA_acyltransferase"/>
</dbReference>
<keyword evidence="5" id="KW-1185">Reference proteome</keyword>
<dbReference type="InterPro" id="IPR000182">
    <property type="entry name" value="GNAT_dom"/>
</dbReference>
<evidence type="ECO:0000259" key="3">
    <source>
        <dbReference type="PROSITE" id="PS51186"/>
    </source>
</evidence>
<dbReference type="EC" id="2.3.1.-" evidence="4"/>
<proteinExistence type="predicted"/>
<feature type="domain" description="N-acetyltransferase" evidence="3">
    <location>
        <begin position="1"/>
        <end position="136"/>
    </location>
</feature>
<evidence type="ECO:0000256" key="1">
    <source>
        <dbReference type="ARBA" id="ARBA00022679"/>
    </source>
</evidence>
<protein>
    <submittedName>
        <fullName evidence="4">GNAT family N-acetyltransferase</fullName>
        <ecNumber evidence="4">2.3.1.-</ecNumber>
    </submittedName>
</protein>
<dbReference type="PROSITE" id="PS51186">
    <property type="entry name" value="GNAT"/>
    <property type="match status" value="1"/>
</dbReference>
<dbReference type="PANTHER" id="PTHR43420:SF12">
    <property type="entry name" value="N-ACETYLTRANSFERASE DOMAIN-CONTAINING PROTEIN"/>
    <property type="match status" value="1"/>
</dbReference>
<dbReference type="RefSeq" id="WP_265505914.1">
    <property type="nucleotide sequence ID" value="NZ_JAOTBE010000006.1"/>
</dbReference>
<comment type="caution">
    <text evidence="4">The sequence shown here is derived from an EMBL/GenBank/DDBJ whole genome shotgun (WGS) entry which is preliminary data.</text>
</comment>
<name>A0ABV6CI07_9RHOB</name>
<organism evidence="4 5">
    <name type="scientific">Paracoccus rhizosphaerae</name>
    <dbReference type="NCBI Taxonomy" id="1133347"/>
    <lineage>
        <taxon>Bacteria</taxon>
        <taxon>Pseudomonadati</taxon>
        <taxon>Pseudomonadota</taxon>
        <taxon>Alphaproteobacteria</taxon>
        <taxon>Rhodobacterales</taxon>
        <taxon>Paracoccaceae</taxon>
        <taxon>Paracoccus</taxon>
    </lineage>
</organism>
<keyword evidence="1 4" id="KW-0808">Transferase</keyword>
<dbReference type="EMBL" id="JBHLWQ010000043">
    <property type="protein sequence ID" value="MFC0199475.1"/>
    <property type="molecule type" value="Genomic_DNA"/>
</dbReference>
<reference evidence="4 5" key="1">
    <citation type="submission" date="2024-09" db="EMBL/GenBank/DDBJ databases">
        <authorList>
            <person name="Sun Q."/>
            <person name="Mori K."/>
        </authorList>
    </citation>
    <scope>NUCLEOTIDE SEQUENCE [LARGE SCALE GENOMIC DNA]</scope>
    <source>
        <strain evidence="4 5">CCM 7904</strain>
    </source>
</reference>
<gene>
    <name evidence="4" type="ORF">ACFFIZ_03890</name>
</gene>